<evidence type="ECO:0000256" key="11">
    <source>
        <dbReference type="SAM" id="SignalP"/>
    </source>
</evidence>
<dbReference type="InterPro" id="IPR001320">
    <property type="entry name" value="Iontro_rcpt_C"/>
</dbReference>
<evidence type="ECO:0000256" key="10">
    <source>
        <dbReference type="SAM" id="Phobius"/>
    </source>
</evidence>
<dbReference type="GO" id="GO:0005886">
    <property type="term" value="C:plasma membrane"/>
    <property type="evidence" value="ECO:0007669"/>
    <property type="project" value="UniProtKB-SubCell"/>
</dbReference>
<dbReference type="WBParaSite" id="PSAMB.scaffold11806size3123.g34414.t1">
    <property type="protein sequence ID" value="PSAMB.scaffold11806size3123.g34414.t1"/>
    <property type="gene ID" value="PSAMB.scaffold11806size3123.g34414"/>
</dbReference>
<dbReference type="PANTHER" id="PTHR42643:SF24">
    <property type="entry name" value="IONOTROPIC RECEPTOR 60A"/>
    <property type="match status" value="1"/>
</dbReference>
<accession>A0A914UQK3</accession>
<feature type="signal peptide" evidence="11">
    <location>
        <begin position="1"/>
        <end position="22"/>
    </location>
</feature>
<comment type="similarity">
    <text evidence="2">Belongs to the glutamate-gated ion channel (TC 1.A.10.1) family.</text>
</comment>
<organism evidence="13 14">
    <name type="scientific">Plectus sambesii</name>
    <dbReference type="NCBI Taxonomy" id="2011161"/>
    <lineage>
        <taxon>Eukaryota</taxon>
        <taxon>Metazoa</taxon>
        <taxon>Ecdysozoa</taxon>
        <taxon>Nematoda</taxon>
        <taxon>Chromadorea</taxon>
        <taxon>Plectida</taxon>
        <taxon>Plectina</taxon>
        <taxon>Plectoidea</taxon>
        <taxon>Plectidae</taxon>
        <taxon>Plectus</taxon>
    </lineage>
</organism>
<proteinExistence type="inferred from homology"/>
<keyword evidence="8" id="KW-0325">Glycoprotein</keyword>
<dbReference type="GO" id="GO:0050906">
    <property type="term" value="P:detection of stimulus involved in sensory perception"/>
    <property type="evidence" value="ECO:0007669"/>
    <property type="project" value="UniProtKB-ARBA"/>
</dbReference>
<evidence type="ECO:0000256" key="2">
    <source>
        <dbReference type="ARBA" id="ARBA00008685"/>
    </source>
</evidence>
<dbReference type="Proteomes" id="UP000887566">
    <property type="component" value="Unplaced"/>
</dbReference>
<dbReference type="InterPro" id="IPR052192">
    <property type="entry name" value="Insect_Ionotropic_Sensory_Rcpt"/>
</dbReference>
<keyword evidence="5 10" id="KW-1133">Transmembrane helix</keyword>
<feature type="domain" description="Ionotropic glutamate receptor C-terminal" evidence="12">
    <location>
        <begin position="2"/>
        <end position="208"/>
    </location>
</feature>
<keyword evidence="4 10" id="KW-0812">Transmembrane</keyword>
<evidence type="ECO:0000256" key="4">
    <source>
        <dbReference type="ARBA" id="ARBA00022692"/>
    </source>
</evidence>
<keyword evidence="11" id="KW-0732">Signal</keyword>
<feature type="region of interest" description="Disordered" evidence="9">
    <location>
        <begin position="239"/>
        <end position="277"/>
    </location>
</feature>
<dbReference type="Gene3D" id="3.40.190.10">
    <property type="entry name" value="Periplasmic binding protein-like II"/>
    <property type="match status" value="2"/>
</dbReference>
<evidence type="ECO:0000259" key="12">
    <source>
        <dbReference type="Pfam" id="PF00060"/>
    </source>
</evidence>
<reference evidence="14" key="1">
    <citation type="submission" date="2022-11" db="UniProtKB">
        <authorList>
            <consortium name="WormBaseParasite"/>
        </authorList>
    </citation>
    <scope>IDENTIFICATION</scope>
</reference>
<evidence type="ECO:0000256" key="5">
    <source>
        <dbReference type="ARBA" id="ARBA00022989"/>
    </source>
</evidence>
<dbReference type="SUPFAM" id="SSF53850">
    <property type="entry name" value="Periplasmic binding protein-like II"/>
    <property type="match status" value="1"/>
</dbReference>
<feature type="transmembrane region" description="Helical" evidence="10">
    <location>
        <begin position="199"/>
        <end position="221"/>
    </location>
</feature>
<name>A0A914UQK3_9BILA</name>
<evidence type="ECO:0000313" key="14">
    <source>
        <dbReference type="WBParaSite" id="PSAMB.scaffold11806size3123.g34414.t1"/>
    </source>
</evidence>
<keyword evidence="13" id="KW-1185">Reference proteome</keyword>
<dbReference type="GO" id="GO:0015276">
    <property type="term" value="F:ligand-gated monoatomic ion channel activity"/>
    <property type="evidence" value="ECO:0007669"/>
    <property type="project" value="InterPro"/>
</dbReference>
<evidence type="ECO:0000313" key="13">
    <source>
        <dbReference type="Proteomes" id="UP000887566"/>
    </source>
</evidence>
<comment type="subcellular location">
    <subcellularLocation>
        <location evidence="1">Cell membrane</location>
        <topology evidence="1">Multi-pass membrane protein</topology>
    </subcellularLocation>
</comment>
<dbReference type="PANTHER" id="PTHR42643">
    <property type="entry name" value="IONOTROPIC RECEPTOR 20A-RELATED"/>
    <property type="match status" value="1"/>
</dbReference>
<evidence type="ECO:0000256" key="6">
    <source>
        <dbReference type="ARBA" id="ARBA00023136"/>
    </source>
</evidence>
<keyword evidence="6 10" id="KW-0472">Membrane</keyword>
<keyword evidence="3" id="KW-1003">Cell membrane</keyword>
<protein>
    <submittedName>
        <fullName evidence="14">Ionotropic glutamate receptor C-terminal domain-containing protein</fullName>
    </submittedName>
</protein>
<evidence type="ECO:0000256" key="9">
    <source>
        <dbReference type="SAM" id="MobiDB-lite"/>
    </source>
</evidence>
<keyword evidence="7" id="KW-0675">Receptor</keyword>
<evidence type="ECO:0000256" key="3">
    <source>
        <dbReference type="ARBA" id="ARBA00022475"/>
    </source>
</evidence>
<sequence length="295" mass="33293">MLAFWWLASLTLIATFTGSLVALFAVDKTNMPFETLEQMVRQVQRGQYRVVMDQNSQSRTQMIARSDIQTYKDLWHEMKINNRSVFVDGLESGVRYVKQNKGSVLLGPMDALQTLSFIDCDVVVLSQGILPTYMSIPFKKGSMYSTFFSDRIRQLVERGFIDKWLNDYKAYQASQQRMRCNSTAYSTTKGYLDLDRAQGAFWVLLAGVFLSVSGLFSEYILRAVKYMFTGGSFKPLQKQVKQNGTTQHNNHPERSVKTLTTTNGHVGNGFTPTGDAEARFNTNGYDVGSSVDSTT</sequence>
<feature type="compositionally biased region" description="Polar residues" evidence="9">
    <location>
        <begin position="239"/>
        <end position="249"/>
    </location>
</feature>
<dbReference type="AlphaFoldDB" id="A0A914UQK3"/>
<feature type="chain" id="PRO_5037172034" evidence="11">
    <location>
        <begin position="23"/>
        <end position="295"/>
    </location>
</feature>
<evidence type="ECO:0000256" key="7">
    <source>
        <dbReference type="ARBA" id="ARBA00023170"/>
    </source>
</evidence>
<evidence type="ECO:0000256" key="1">
    <source>
        <dbReference type="ARBA" id="ARBA00004651"/>
    </source>
</evidence>
<dbReference type="Pfam" id="PF00060">
    <property type="entry name" value="Lig_chan"/>
    <property type="match status" value="1"/>
</dbReference>
<evidence type="ECO:0000256" key="8">
    <source>
        <dbReference type="ARBA" id="ARBA00023180"/>
    </source>
</evidence>